<accession>A0A7J6WTQ3</accession>
<dbReference type="GO" id="GO:0003676">
    <property type="term" value="F:nucleic acid binding"/>
    <property type="evidence" value="ECO:0007669"/>
    <property type="project" value="InterPro"/>
</dbReference>
<dbReference type="Pfam" id="PF13456">
    <property type="entry name" value="RVT_3"/>
    <property type="match status" value="1"/>
</dbReference>
<dbReference type="InterPro" id="IPR012337">
    <property type="entry name" value="RNaseH-like_sf"/>
</dbReference>
<comment type="caution">
    <text evidence="3">The sequence shown here is derived from an EMBL/GenBank/DDBJ whole genome shotgun (WGS) entry which is preliminary data.</text>
</comment>
<feature type="domain" description="RNase H type-1" evidence="1">
    <location>
        <begin position="148"/>
        <end position="238"/>
    </location>
</feature>
<dbReference type="EMBL" id="JABWDY010010862">
    <property type="protein sequence ID" value="KAF5200327.1"/>
    <property type="molecule type" value="Genomic_DNA"/>
</dbReference>
<dbReference type="InterPro" id="IPR026960">
    <property type="entry name" value="RVT-Znf"/>
</dbReference>
<sequence length="278" mass="32516">MDRIIWLPSKSGRFSVSSAYRALSPEVPNIRWHSFVWNRMVIPRHAFSAWQLLSGGLPTQDNLMNRRMLNESSCILCSGHRENSKHLFFECSYSNEIWNHVKGLLEIKVDNINTNRLWMSIFKLCKGKSVVSAVFSTMICATVNFIWKERNARRFQVFQQELNAVHQGLLLARKLSVRQIEVASDSLRVIKVVNRIEAPPWDYQNQLHEIWDLVSGFQHIRCYHAFRETNRATDHLAALGVNQSLNVFYFISPMTKELCNIIEDDKNCKVYLRSNHYR</sequence>
<evidence type="ECO:0000259" key="1">
    <source>
        <dbReference type="Pfam" id="PF13456"/>
    </source>
</evidence>
<dbReference type="Proteomes" id="UP000554482">
    <property type="component" value="Unassembled WGS sequence"/>
</dbReference>
<gene>
    <name evidence="3" type="ORF">FRX31_010084</name>
</gene>
<dbReference type="PANTHER" id="PTHR47723:SF13">
    <property type="entry name" value="PUTATIVE-RELATED"/>
    <property type="match status" value="1"/>
</dbReference>
<name>A0A7J6WTQ3_THATH</name>
<organism evidence="3 4">
    <name type="scientific">Thalictrum thalictroides</name>
    <name type="common">Rue-anemone</name>
    <name type="synonym">Anemone thalictroides</name>
    <dbReference type="NCBI Taxonomy" id="46969"/>
    <lineage>
        <taxon>Eukaryota</taxon>
        <taxon>Viridiplantae</taxon>
        <taxon>Streptophyta</taxon>
        <taxon>Embryophyta</taxon>
        <taxon>Tracheophyta</taxon>
        <taxon>Spermatophyta</taxon>
        <taxon>Magnoliopsida</taxon>
        <taxon>Ranunculales</taxon>
        <taxon>Ranunculaceae</taxon>
        <taxon>Thalictroideae</taxon>
        <taxon>Thalictrum</taxon>
    </lineage>
</organism>
<evidence type="ECO:0000313" key="4">
    <source>
        <dbReference type="Proteomes" id="UP000554482"/>
    </source>
</evidence>
<reference evidence="3 4" key="1">
    <citation type="submission" date="2020-06" db="EMBL/GenBank/DDBJ databases">
        <title>Transcriptomic and genomic resources for Thalictrum thalictroides and T. hernandezii: Facilitating candidate gene discovery in an emerging model plant lineage.</title>
        <authorList>
            <person name="Arias T."/>
            <person name="Riano-Pachon D.M."/>
            <person name="Di Stilio V.S."/>
        </authorList>
    </citation>
    <scope>NUCLEOTIDE SEQUENCE [LARGE SCALE GENOMIC DNA]</scope>
    <source>
        <strain evidence="4">cv. WT478/WT964</strain>
        <tissue evidence="3">Leaves</tissue>
    </source>
</reference>
<evidence type="ECO:0000259" key="2">
    <source>
        <dbReference type="Pfam" id="PF13966"/>
    </source>
</evidence>
<dbReference type="AlphaFoldDB" id="A0A7J6WTQ3"/>
<dbReference type="SUPFAM" id="SSF53098">
    <property type="entry name" value="Ribonuclease H-like"/>
    <property type="match status" value="1"/>
</dbReference>
<evidence type="ECO:0000313" key="3">
    <source>
        <dbReference type="EMBL" id="KAF5200327.1"/>
    </source>
</evidence>
<dbReference type="CDD" id="cd06222">
    <property type="entry name" value="RNase_H_like"/>
    <property type="match status" value="1"/>
</dbReference>
<protein>
    <submittedName>
        <fullName evidence="3">Uncharacterized protein</fullName>
    </submittedName>
</protein>
<dbReference type="PANTHER" id="PTHR47723">
    <property type="entry name" value="OS05G0353850 PROTEIN"/>
    <property type="match status" value="1"/>
</dbReference>
<keyword evidence="4" id="KW-1185">Reference proteome</keyword>
<dbReference type="InterPro" id="IPR036397">
    <property type="entry name" value="RNaseH_sf"/>
</dbReference>
<dbReference type="Pfam" id="PF13966">
    <property type="entry name" value="zf-RVT"/>
    <property type="match status" value="1"/>
</dbReference>
<dbReference type="Gene3D" id="3.30.420.10">
    <property type="entry name" value="Ribonuclease H-like superfamily/Ribonuclease H"/>
    <property type="match status" value="1"/>
</dbReference>
<dbReference type="InterPro" id="IPR044730">
    <property type="entry name" value="RNase_H-like_dom_plant"/>
</dbReference>
<dbReference type="GO" id="GO:0004523">
    <property type="term" value="F:RNA-DNA hybrid ribonuclease activity"/>
    <property type="evidence" value="ECO:0007669"/>
    <property type="project" value="InterPro"/>
</dbReference>
<dbReference type="OrthoDB" id="1937542at2759"/>
<dbReference type="InterPro" id="IPR053151">
    <property type="entry name" value="RNase_H-like"/>
</dbReference>
<dbReference type="InterPro" id="IPR002156">
    <property type="entry name" value="RNaseH_domain"/>
</dbReference>
<feature type="domain" description="Reverse transcriptase zinc-binding" evidence="2">
    <location>
        <begin position="14"/>
        <end position="98"/>
    </location>
</feature>
<proteinExistence type="predicted"/>